<name>A0A821ST73_9BILA</name>
<dbReference type="Gene3D" id="3.30.1610.10">
    <property type="entry name" value="Peptidase S59, nucleoporin"/>
    <property type="match status" value="1"/>
</dbReference>
<proteinExistence type="predicted"/>
<sequence>SGEEVTDPDRLIEMNYGHYLRGMTKKFNGKFVDFDVYTGIWTFKVDHF</sequence>
<evidence type="ECO:0000313" key="2">
    <source>
        <dbReference type="EMBL" id="CAF4864956.1"/>
    </source>
</evidence>
<evidence type="ECO:0000313" key="3">
    <source>
        <dbReference type="Proteomes" id="UP000663873"/>
    </source>
</evidence>
<dbReference type="Proteomes" id="UP000663873">
    <property type="component" value="Unassembled WGS sequence"/>
</dbReference>
<dbReference type="PROSITE" id="PS51434">
    <property type="entry name" value="NUP_C"/>
    <property type="match status" value="1"/>
</dbReference>
<keyword evidence="3" id="KW-1185">Reference proteome</keyword>
<comment type="caution">
    <text evidence="2">The sequence shown here is derived from an EMBL/GenBank/DDBJ whole genome shotgun (WGS) entry which is preliminary data.</text>
</comment>
<dbReference type="InterPro" id="IPR036903">
    <property type="entry name" value="Nup98_auto-Pept-S59_dom_sf"/>
</dbReference>
<dbReference type="GO" id="GO:0017056">
    <property type="term" value="F:structural constituent of nuclear pore"/>
    <property type="evidence" value="ECO:0007669"/>
    <property type="project" value="InterPro"/>
</dbReference>
<feature type="non-terminal residue" evidence="2">
    <location>
        <position position="1"/>
    </location>
</feature>
<dbReference type="AlphaFoldDB" id="A0A821ST73"/>
<evidence type="ECO:0000259" key="1">
    <source>
        <dbReference type="PROSITE" id="PS51434"/>
    </source>
</evidence>
<organism evidence="2 3">
    <name type="scientific">Rotaria socialis</name>
    <dbReference type="NCBI Taxonomy" id="392032"/>
    <lineage>
        <taxon>Eukaryota</taxon>
        <taxon>Metazoa</taxon>
        <taxon>Spiralia</taxon>
        <taxon>Gnathifera</taxon>
        <taxon>Rotifera</taxon>
        <taxon>Eurotatoria</taxon>
        <taxon>Bdelloidea</taxon>
        <taxon>Philodinida</taxon>
        <taxon>Philodinidae</taxon>
        <taxon>Rotaria</taxon>
    </lineage>
</organism>
<feature type="domain" description="Peptidase S59" evidence="1">
    <location>
        <begin position="1"/>
        <end position="48"/>
    </location>
</feature>
<protein>
    <recommendedName>
        <fullName evidence="1">Peptidase S59 domain-containing protein</fullName>
    </recommendedName>
</protein>
<dbReference type="InterPro" id="IPR007230">
    <property type="entry name" value="Nup98_auto-Pept-S59_dom"/>
</dbReference>
<reference evidence="2" key="1">
    <citation type="submission" date="2021-02" db="EMBL/GenBank/DDBJ databases">
        <authorList>
            <person name="Nowell W R."/>
        </authorList>
    </citation>
    <scope>NUCLEOTIDE SEQUENCE</scope>
</reference>
<gene>
    <name evidence="2" type="ORF">UJA718_LOCUS44038</name>
</gene>
<accession>A0A821ST73</accession>
<dbReference type="GO" id="GO:0005643">
    <property type="term" value="C:nuclear pore"/>
    <property type="evidence" value="ECO:0007669"/>
    <property type="project" value="InterPro"/>
</dbReference>
<dbReference type="SUPFAM" id="SSF82215">
    <property type="entry name" value="C-terminal autoproteolytic domain of nucleoporin nup98"/>
    <property type="match status" value="1"/>
</dbReference>
<dbReference type="EMBL" id="CAJOBP010065348">
    <property type="protein sequence ID" value="CAF4864956.1"/>
    <property type="molecule type" value="Genomic_DNA"/>
</dbReference>